<name>A0AAN9KF65_CANGL</name>
<sequence length="169" mass="19101">MSPFPATIADAGDDDDTQEIAFAKRRFKCFCIQFGSSKTSWLWWERVPSPGKKERWWKKNVREWSELTASHNWKTFIRRFNNNKTRAALYARYGSFRYDPLSYALNFDDGNTDNGTGEDGSGYAGFSARFASIPAPPKSAADIRKDAPALTSESGAACFEKKKEEATEL</sequence>
<dbReference type="PANTHER" id="PTHR47076">
    <property type="entry name" value="NHL DOMAIN PROTEIN"/>
    <property type="match status" value="1"/>
</dbReference>
<keyword evidence="2" id="KW-1185">Reference proteome</keyword>
<evidence type="ECO:0000313" key="1">
    <source>
        <dbReference type="EMBL" id="KAK7316425.1"/>
    </source>
</evidence>
<accession>A0AAN9KF65</accession>
<dbReference type="PANTHER" id="PTHR47076:SF1">
    <property type="entry name" value="NHL DOMAIN PROTEIN"/>
    <property type="match status" value="1"/>
</dbReference>
<protein>
    <submittedName>
        <fullName evidence="1">Uncharacterized protein</fullName>
    </submittedName>
</protein>
<organism evidence="1 2">
    <name type="scientific">Canavalia gladiata</name>
    <name type="common">Sword bean</name>
    <name type="synonym">Dolichos gladiatus</name>
    <dbReference type="NCBI Taxonomy" id="3824"/>
    <lineage>
        <taxon>Eukaryota</taxon>
        <taxon>Viridiplantae</taxon>
        <taxon>Streptophyta</taxon>
        <taxon>Embryophyta</taxon>
        <taxon>Tracheophyta</taxon>
        <taxon>Spermatophyta</taxon>
        <taxon>Magnoliopsida</taxon>
        <taxon>eudicotyledons</taxon>
        <taxon>Gunneridae</taxon>
        <taxon>Pentapetalae</taxon>
        <taxon>rosids</taxon>
        <taxon>fabids</taxon>
        <taxon>Fabales</taxon>
        <taxon>Fabaceae</taxon>
        <taxon>Papilionoideae</taxon>
        <taxon>50 kb inversion clade</taxon>
        <taxon>NPAAA clade</taxon>
        <taxon>indigoferoid/millettioid clade</taxon>
        <taxon>Phaseoleae</taxon>
        <taxon>Canavalia</taxon>
    </lineage>
</organism>
<proteinExistence type="predicted"/>
<evidence type="ECO:0000313" key="2">
    <source>
        <dbReference type="Proteomes" id="UP001367508"/>
    </source>
</evidence>
<dbReference type="Proteomes" id="UP001367508">
    <property type="component" value="Unassembled WGS sequence"/>
</dbReference>
<dbReference type="AlphaFoldDB" id="A0AAN9KF65"/>
<dbReference type="EMBL" id="JAYMYQ010000008">
    <property type="protein sequence ID" value="KAK7316425.1"/>
    <property type="molecule type" value="Genomic_DNA"/>
</dbReference>
<reference evidence="1 2" key="1">
    <citation type="submission" date="2024-01" db="EMBL/GenBank/DDBJ databases">
        <title>The genomes of 5 underutilized Papilionoideae crops provide insights into root nodulation and disease resistanc.</title>
        <authorList>
            <person name="Jiang F."/>
        </authorList>
    </citation>
    <scope>NUCLEOTIDE SEQUENCE [LARGE SCALE GENOMIC DNA]</scope>
    <source>
        <strain evidence="1">LVBAO_FW01</strain>
        <tissue evidence="1">Leaves</tissue>
    </source>
</reference>
<gene>
    <name evidence="1" type="ORF">VNO77_35450</name>
</gene>
<comment type="caution">
    <text evidence="1">The sequence shown here is derived from an EMBL/GenBank/DDBJ whole genome shotgun (WGS) entry which is preliminary data.</text>
</comment>